<evidence type="ECO:0000256" key="5">
    <source>
        <dbReference type="ARBA" id="ARBA00022989"/>
    </source>
</evidence>
<dbReference type="FunFam" id="1.20.5.110:FF:000016">
    <property type="entry name" value="Syntaxin 12"/>
    <property type="match status" value="1"/>
</dbReference>
<feature type="coiled-coil region" evidence="13">
    <location>
        <begin position="164"/>
        <end position="219"/>
    </location>
</feature>
<dbReference type="RefSeq" id="XP_025071998.1">
    <property type="nucleotide sequence ID" value="XM_025216213.1"/>
</dbReference>
<dbReference type="GO" id="GO:0006906">
    <property type="term" value="P:vesicle fusion"/>
    <property type="evidence" value="ECO:0007669"/>
    <property type="project" value="TreeGrafter"/>
</dbReference>
<evidence type="ECO:0000313" key="17">
    <source>
        <dbReference type="Proteomes" id="UP000189705"/>
    </source>
</evidence>
<dbReference type="InterPro" id="IPR000727">
    <property type="entry name" value="T_SNARE_dom"/>
</dbReference>
<dbReference type="GO" id="GO:0031201">
    <property type="term" value="C:SNARE complex"/>
    <property type="evidence" value="ECO:0007669"/>
    <property type="project" value="TreeGrafter"/>
</dbReference>
<feature type="domain" description="T-SNARE coiled-coil homology" evidence="16">
    <location>
        <begin position="161"/>
        <end position="223"/>
    </location>
</feature>
<dbReference type="SUPFAM" id="SSF47661">
    <property type="entry name" value="t-snare proteins"/>
    <property type="match status" value="1"/>
</dbReference>
<proteinExistence type="inferred from homology"/>
<reference evidence="18" key="1">
    <citation type="submission" date="2025-08" db="UniProtKB">
        <authorList>
            <consortium name="RefSeq"/>
        </authorList>
    </citation>
    <scope>IDENTIFICATION</scope>
</reference>
<organism evidence="17 18">
    <name type="scientific">Alligator sinensis</name>
    <name type="common">Chinese alligator</name>
    <dbReference type="NCBI Taxonomy" id="38654"/>
    <lineage>
        <taxon>Eukaryota</taxon>
        <taxon>Metazoa</taxon>
        <taxon>Chordata</taxon>
        <taxon>Craniata</taxon>
        <taxon>Vertebrata</taxon>
        <taxon>Euteleostomi</taxon>
        <taxon>Archelosauria</taxon>
        <taxon>Archosauria</taxon>
        <taxon>Crocodylia</taxon>
        <taxon>Alligatoridae</taxon>
        <taxon>Alligatorinae</taxon>
        <taxon>Alligator</taxon>
    </lineage>
</organism>
<evidence type="ECO:0000256" key="1">
    <source>
        <dbReference type="ARBA" id="ARBA00009063"/>
    </source>
</evidence>
<evidence type="ECO:0000256" key="8">
    <source>
        <dbReference type="ARBA" id="ARBA00023136"/>
    </source>
</evidence>
<keyword evidence="7 13" id="KW-0175">Coiled coil</keyword>
<dbReference type="Gene3D" id="1.20.58.70">
    <property type="match status" value="1"/>
</dbReference>
<evidence type="ECO:0000313" key="18">
    <source>
        <dbReference type="RefSeq" id="XP_025071998.1"/>
    </source>
</evidence>
<evidence type="ECO:0000256" key="3">
    <source>
        <dbReference type="ARBA" id="ARBA00022692"/>
    </source>
</evidence>
<dbReference type="SMART" id="SM00397">
    <property type="entry name" value="t_SNARE"/>
    <property type="match status" value="1"/>
</dbReference>
<dbReference type="CDD" id="cd15875">
    <property type="entry name" value="SNARE_syntaxin7"/>
    <property type="match status" value="1"/>
</dbReference>
<dbReference type="Pfam" id="PF05739">
    <property type="entry name" value="SNARE"/>
    <property type="match status" value="1"/>
</dbReference>
<dbReference type="GO" id="GO:0005484">
    <property type="term" value="F:SNAP receptor activity"/>
    <property type="evidence" value="ECO:0007669"/>
    <property type="project" value="InterPro"/>
</dbReference>
<dbReference type="GO" id="GO:0000149">
    <property type="term" value="F:SNARE binding"/>
    <property type="evidence" value="ECO:0007669"/>
    <property type="project" value="TreeGrafter"/>
</dbReference>
<dbReference type="InterPro" id="IPR006012">
    <property type="entry name" value="Syntaxin/epimorphin_CS"/>
</dbReference>
<evidence type="ECO:0000256" key="12">
    <source>
        <dbReference type="RuleBase" id="RU003858"/>
    </source>
</evidence>
<accession>A0A3Q0HND3</accession>
<comment type="subcellular location">
    <subcellularLocation>
        <location evidence="10">Early endosome membrane</location>
        <topology evidence="10">Single-pass type IV membrane protein</topology>
    </subcellularLocation>
</comment>
<gene>
    <name evidence="18" type="primary">STX7</name>
</gene>
<dbReference type="Pfam" id="PF14523">
    <property type="entry name" value="Syntaxin_2"/>
    <property type="match status" value="1"/>
</dbReference>
<evidence type="ECO:0000256" key="9">
    <source>
        <dbReference type="ARBA" id="ARBA00037599"/>
    </source>
</evidence>
<keyword evidence="8 15" id="KW-0472">Membrane</keyword>
<dbReference type="GO" id="GO:0031901">
    <property type="term" value="C:early endosome membrane"/>
    <property type="evidence" value="ECO:0007669"/>
    <property type="project" value="UniProtKB-SubCell"/>
</dbReference>
<keyword evidence="2" id="KW-0597">Phosphoprotein</keyword>
<name>A0A3Q0HND3_ALLSI</name>
<dbReference type="STRING" id="38654.A0A3Q0HND3"/>
<dbReference type="Proteomes" id="UP000189705">
    <property type="component" value="Unplaced"/>
</dbReference>
<dbReference type="InParanoid" id="A0A3Q0HND3"/>
<dbReference type="Gene3D" id="1.20.5.110">
    <property type="match status" value="1"/>
</dbReference>
<dbReference type="SMART" id="SM00503">
    <property type="entry name" value="SynN"/>
    <property type="match status" value="1"/>
</dbReference>
<dbReference type="PROSITE" id="PS50192">
    <property type="entry name" value="T_SNARE"/>
    <property type="match status" value="1"/>
</dbReference>
<evidence type="ECO:0000256" key="14">
    <source>
        <dbReference type="SAM" id="MobiDB-lite"/>
    </source>
</evidence>
<dbReference type="InterPro" id="IPR010989">
    <property type="entry name" value="SNARE"/>
</dbReference>
<evidence type="ECO:0000256" key="4">
    <source>
        <dbReference type="ARBA" id="ARBA00022753"/>
    </source>
</evidence>
<evidence type="ECO:0000256" key="6">
    <source>
        <dbReference type="ARBA" id="ARBA00022990"/>
    </source>
</evidence>
<keyword evidence="6" id="KW-0007">Acetylation</keyword>
<evidence type="ECO:0000256" key="15">
    <source>
        <dbReference type="SAM" id="Phobius"/>
    </source>
</evidence>
<dbReference type="GO" id="GO:0006886">
    <property type="term" value="P:intracellular protein transport"/>
    <property type="evidence" value="ECO:0007669"/>
    <property type="project" value="InterPro"/>
</dbReference>
<keyword evidence="5 15" id="KW-1133">Transmembrane helix</keyword>
<dbReference type="FunFam" id="1.20.58.70:FF:000006">
    <property type="entry name" value="Syntaxin 7"/>
    <property type="match status" value="1"/>
</dbReference>
<dbReference type="CTD" id="8417"/>
<feature type="compositionally biased region" description="Polar residues" evidence="14">
    <location>
        <begin position="142"/>
        <end position="151"/>
    </location>
</feature>
<protein>
    <recommendedName>
        <fullName evidence="11">Syntaxin-7</fullName>
    </recommendedName>
</protein>
<keyword evidence="4" id="KW-0967">Endosome</keyword>
<evidence type="ECO:0000259" key="16">
    <source>
        <dbReference type="PROSITE" id="PS50192"/>
    </source>
</evidence>
<evidence type="ECO:0000256" key="13">
    <source>
        <dbReference type="SAM" id="Coils"/>
    </source>
</evidence>
<feature type="region of interest" description="Disordered" evidence="14">
    <location>
        <begin position="122"/>
        <end position="152"/>
    </location>
</feature>
<dbReference type="KEGG" id="asn:102385552"/>
<feature type="transmembrane region" description="Helical" evidence="15">
    <location>
        <begin position="236"/>
        <end position="256"/>
    </location>
</feature>
<dbReference type="FunCoup" id="A0A3Q0HND3">
    <property type="interactions" value="824"/>
</dbReference>
<dbReference type="PANTHER" id="PTHR19957">
    <property type="entry name" value="SYNTAXIN"/>
    <property type="match status" value="1"/>
</dbReference>
<keyword evidence="17" id="KW-1185">Reference proteome</keyword>
<dbReference type="InterPro" id="IPR045242">
    <property type="entry name" value="Syntaxin"/>
</dbReference>
<dbReference type="AlphaFoldDB" id="A0A3Q0HND3"/>
<dbReference type="PROSITE" id="PS00914">
    <property type="entry name" value="SYNTAXIN"/>
    <property type="match status" value="1"/>
</dbReference>
<dbReference type="PANTHER" id="PTHR19957:SF90">
    <property type="entry name" value="SYNTAXIN-7"/>
    <property type="match status" value="1"/>
</dbReference>
<dbReference type="GO" id="GO:0048278">
    <property type="term" value="P:vesicle docking"/>
    <property type="evidence" value="ECO:0007669"/>
    <property type="project" value="TreeGrafter"/>
</dbReference>
<dbReference type="GO" id="GO:0008021">
    <property type="term" value="C:synaptic vesicle"/>
    <property type="evidence" value="ECO:0007669"/>
    <property type="project" value="TreeGrafter"/>
</dbReference>
<dbReference type="GeneID" id="102385552"/>
<keyword evidence="3 15" id="KW-0812">Transmembrane</keyword>
<sequence length="257" mass="29181">MSYSTGFGDPAQLAQRITSNIQKITQCSAEIQRILYKLGTPQDTPELRQQLQQKQQYTNQLAKETDKYIKEFGALPATSEQRQRKIQKDRLVGEFTTALTNFQKLQRQAAEREKEFVARVRASSRVSGGGPEESYREGTLVSWDSQPQAQVQDEEITEDDLRLIEERESSIRQLEADIMDINEIFKDLGMMIHEQGDVIDSIEANVENAEVHVQQANQQLSRAADYQHKSRKKMCILALILAVGALVLGLIIWASVK</sequence>
<evidence type="ECO:0000256" key="7">
    <source>
        <dbReference type="ARBA" id="ARBA00023054"/>
    </source>
</evidence>
<comment type="similarity">
    <text evidence="1 12">Belongs to the syntaxin family.</text>
</comment>
<evidence type="ECO:0000256" key="10">
    <source>
        <dbReference type="ARBA" id="ARBA00037832"/>
    </source>
</evidence>
<comment type="function">
    <text evidence="9">May be involved in protein trafficking from the plasma membrane to the early endosome (EE) as well as in homotypic fusion of endocytic organelles. Mediates the endocytic trafficking from early endosomes to late endosomes and lysosomes.</text>
</comment>
<evidence type="ECO:0000256" key="2">
    <source>
        <dbReference type="ARBA" id="ARBA00022553"/>
    </source>
</evidence>
<dbReference type="InterPro" id="IPR006011">
    <property type="entry name" value="Syntaxin_N"/>
</dbReference>
<evidence type="ECO:0000256" key="11">
    <source>
        <dbReference type="ARBA" id="ARBA00040006"/>
    </source>
</evidence>